<dbReference type="SUPFAM" id="SSF49879">
    <property type="entry name" value="SMAD/FHA domain"/>
    <property type="match status" value="1"/>
</dbReference>
<reference evidence="7" key="2">
    <citation type="journal article" date="2019" name="Int. J. Syst. Evol. Microbiol.">
        <title>The Global Catalogue of Microorganisms (GCM) 10K type strain sequencing project: providing services to taxonomists for standard genome sequencing and annotation.</title>
        <authorList>
            <consortium name="The Broad Institute Genomics Platform"/>
            <consortium name="The Broad Institute Genome Sequencing Center for Infectious Disease"/>
            <person name="Wu L."/>
            <person name="Ma J."/>
        </authorList>
    </citation>
    <scope>NUCLEOTIDE SEQUENCE [LARGE SCALE GENOMIC DNA]</scope>
    <source>
        <strain evidence="7">CGMCC 1.15931</strain>
    </source>
</reference>
<feature type="region of interest" description="Disordered" evidence="1">
    <location>
        <begin position="309"/>
        <end position="328"/>
    </location>
</feature>
<name>A0A6I3SZM6_9BURK</name>
<comment type="caution">
    <text evidence="5">The sequence shown here is derived from an EMBL/GenBank/DDBJ whole genome shotgun (WGS) entry which is preliminary data.</text>
</comment>
<dbReference type="RefSeq" id="WP_155471844.1">
    <property type="nucleotide sequence ID" value="NZ_BMKG01000001.1"/>
</dbReference>
<dbReference type="EMBL" id="BMKG01000001">
    <property type="protein sequence ID" value="GGB83121.1"/>
    <property type="molecule type" value="Genomic_DNA"/>
</dbReference>
<dbReference type="EMBL" id="WNKZ01000054">
    <property type="protein sequence ID" value="MTV54554.1"/>
    <property type="molecule type" value="Genomic_DNA"/>
</dbReference>
<dbReference type="OrthoDB" id="5762105at2"/>
<evidence type="ECO:0000256" key="2">
    <source>
        <dbReference type="SAM" id="Phobius"/>
    </source>
</evidence>
<dbReference type="InterPro" id="IPR000253">
    <property type="entry name" value="FHA_dom"/>
</dbReference>
<evidence type="ECO:0000256" key="1">
    <source>
        <dbReference type="SAM" id="MobiDB-lite"/>
    </source>
</evidence>
<dbReference type="AlphaFoldDB" id="A0A6I3SZM6"/>
<feature type="transmembrane region" description="Helical" evidence="2">
    <location>
        <begin position="183"/>
        <end position="211"/>
    </location>
</feature>
<feature type="transmembrane region" description="Helical" evidence="2">
    <location>
        <begin position="147"/>
        <end position="171"/>
    </location>
</feature>
<accession>A0A6I3SZM6</accession>
<dbReference type="Pfam" id="PF00498">
    <property type="entry name" value="FHA"/>
    <property type="match status" value="1"/>
</dbReference>
<proteinExistence type="predicted"/>
<organism evidence="5 6">
    <name type="scientific">Pseudoduganella buxea</name>
    <dbReference type="NCBI Taxonomy" id="1949069"/>
    <lineage>
        <taxon>Bacteria</taxon>
        <taxon>Pseudomonadati</taxon>
        <taxon>Pseudomonadota</taxon>
        <taxon>Betaproteobacteria</taxon>
        <taxon>Burkholderiales</taxon>
        <taxon>Oxalobacteraceae</taxon>
        <taxon>Telluria group</taxon>
        <taxon>Pseudoduganella</taxon>
    </lineage>
</organism>
<evidence type="ECO:0000313" key="7">
    <source>
        <dbReference type="Proteomes" id="UP000622638"/>
    </source>
</evidence>
<sequence>MSGPCFVEVLARNGDVLSRQRCDTLPATLGRGYDNDVILDDAHTAPYHAVLERDADGLLVLRDVGSRNGIVLHGRRQQSVPLDGTTVVRLGHTRVRVRDAGFPVEPELTDTTMHAWEGGVPALAGLALVALFVGVEQALSDTESFQAIRYLQTIAAGIGAGLVWSGVWALVNRLFAGHARLGRHLFILGSGLIAIGAWKTISAVLGFAWSAEAFTRYGNHVTTLIVCGMVYFHLRTIRPHFPTRRLLLACSLLLGLGSGLILMNNLQTNGHAGDEPYMSVLLPPEIRQSRDGSVDDFMQDAARLRAVADADRQRAVENGDDGEEGEDD</sequence>
<reference evidence="4" key="1">
    <citation type="journal article" date="2014" name="Int. J. Syst. Evol. Microbiol.">
        <title>Complete genome of a new Firmicutes species belonging to the dominant human colonic microbiota ('Ruminococcus bicirculans') reveals two chromosomes and a selective capacity to utilize plant glucans.</title>
        <authorList>
            <consortium name="NISC Comparative Sequencing Program"/>
            <person name="Wegmann U."/>
            <person name="Louis P."/>
            <person name="Goesmann A."/>
            <person name="Henrissat B."/>
            <person name="Duncan S.H."/>
            <person name="Flint H.J."/>
        </authorList>
    </citation>
    <scope>NUCLEOTIDE SEQUENCE</scope>
    <source>
        <strain evidence="4">CGMCC 1.15931</strain>
    </source>
</reference>
<evidence type="ECO:0000259" key="3">
    <source>
        <dbReference type="PROSITE" id="PS50006"/>
    </source>
</evidence>
<gene>
    <name evidence="4" type="ORF">GCM10011572_01310</name>
    <name evidence="5" type="ORF">GM672_17640</name>
</gene>
<feature type="transmembrane region" description="Helical" evidence="2">
    <location>
        <begin position="115"/>
        <end position="135"/>
    </location>
</feature>
<dbReference type="PROSITE" id="PS50006">
    <property type="entry name" value="FHA_DOMAIN"/>
    <property type="match status" value="1"/>
</dbReference>
<feature type="transmembrane region" description="Helical" evidence="2">
    <location>
        <begin position="217"/>
        <end position="234"/>
    </location>
</feature>
<evidence type="ECO:0000313" key="5">
    <source>
        <dbReference type="EMBL" id="MTV54554.1"/>
    </source>
</evidence>
<feature type="domain" description="FHA" evidence="3">
    <location>
        <begin position="27"/>
        <end position="77"/>
    </location>
</feature>
<dbReference type="Proteomes" id="UP000430634">
    <property type="component" value="Unassembled WGS sequence"/>
</dbReference>
<reference evidence="5 6" key="3">
    <citation type="submission" date="2019-11" db="EMBL/GenBank/DDBJ databases">
        <title>Type strains purchased from KCTC, JCM and DSMZ.</title>
        <authorList>
            <person name="Lu H."/>
        </authorList>
    </citation>
    <scope>NUCLEOTIDE SEQUENCE [LARGE SCALE GENOMIC DNA]</scope>
    <source>
        <strain evidence="5 6">KCTC 52429</strain>
    </source>
</reference>
<reference evidence="4" key="4">
    <citation type="submission" date="2024-05" db="EMBL/GenBank/DDBJ databases">
        <authorList>
            <person name="Sun Q."/>
            <person name="Zhou Y."/>
        </authorList>
    </citation>
    <scope>NUCLEOTIDE SEQUENCE</scope>
    <source>
        <strain evidence="4">CGMCC 1.15931</strain>
    </source>
</reference>
<protein>
    <submittedName>
        <fullName evidence="5">FHA domain-containing protein</fullName>
    </submittedName>
</protein>
<dbReference type="InterPro" id="IPR008984">
    <property type="entry name" value="SMAD_FHA_dom_sf"/>
</dbReference>
<keyword evidence="2" id="KW-1133">Transmembrane helix</keyword>
<feature type="transmembrane region" description="Helical" evidence="2">
    <location>
        <begin position="246"/>
        <end position="263"/>
    </location>
</feature>
<dbReference type="SMART" id="SM00240">
    <property type="entry name" value="FHA"/>
    <property type="match status" value="1"/>
</dbReference>
<evidence type="ECO:0000313" key="6">
    <source>
        <dbReference type="Proteomes" id="UP000430634"/>
    </source>
</evidence>
<feature type="compositionally biased region" description="Acidic residues" evidence="1">
    <location>
        <begin position="318"/>
        <end position="328"/>
    </location>
</feature>
<dbReference type="Proteomes" id="UP000622638">
    <property type="component" value="Unassembled WGS sequence"/>
</dbReference>
<keyword evidence="2" id="KW-0812">Transmembrane</keyword>
<evidence type="ECO:0000313" key="4">
    <source>
        <dbReference type="EMBL" id="GGB83121.1"/>
    </source>
</evidence>
<keyword evidence="7" id="KW-1185">Reference proteome</keyword>
<dbReference type="Gene3D" id="2.60.200.20">
    <property type="match status" value="1"/>
</dbReference>
<keyword evidence="2" id="KW-0472">Membrane</keyword>